<dbReference type="EMBL" id="CP033898">
    <property type="protein sequence ID" value="AZA09226.1"/>
    <property type="molecule type" value="Genomic_DNA"/>
</dbReference>
<name>A0A3G6IU74_9CORY</name>
<keyword evidence="2" id="KW-1185">Reference proteome</keyword>
<dbReference type="Gene3D" id="1.10.10.10">
    <property type="entry name" value="Winged helix-like DNA-binding domain superfamily/Winged helix DNA-binding domain"/>
    <property type="match status" value="1"/>
</dbReference>
<evidence type="ECO:0000313" key="1">
    <source>
        <dbReference type="EMBL" id="AZA09226.1"/>
    </source>
</evidence>
<dbReference type="AlphaFoldDB" id="A0A3G6IU74"/>
<dbReference type="InterPro" id="IPR036390">
    <property type="entry name" value="WH_DNA-bd_sf"/>
</dbReference>
<dbReference type="PANTHER" id="PTHR30363">
    <property type="entry name" value="HTH-TYPE TRANSCRIPTIONAL REGULATOR SRLR-RELATED"/>
    <property type="match status" value="1"/>
</dbReference>
<dbReference type="KEGG" id="cpso:CPPEL_05530"/>
<reference evidence="1 2" key="1">
    <citation type="submission" date="2018-11" db="EMBL/GenBank/DDBJ databases">
        <authorList>
            <person name="Kleinhagauer T."/>
            <person name="Glaeser S.P."/>
            <person name="Spergser J."/>
            <person name="Ruckert C."/>
            <person name="Kaempfer P."/>
            <person name="Busse H.-J."/>
        </authorList>
    </citation>
    <scope>NUCLEOTIDE SEQUENCE [LARGE SCALE GENOMIC DNA]</scope>
    <source>
        <strain evidence="1 2">812CH</strain>
    </source>
</reference>
<accession>A0A3G6IU74</accession>
<dbReference type="Pfam" id="PF13412">
    <property type="entry name" value="HTH_24"/>
    <property type="match status" value="1"/>
</dbReference>
<dbReference type="RefSeq" id="WP_123960183.1">
    <property type="nucleotide sequence ID" value="NZ_CP033898.1"/>
</dbReference>
<proteinExistence type="predicted"/>
<dbReference type="InterPro" id="IPR036388">
    <property type="entry name" value="WH-like_DNA-bd_sf"/>
</dbReference>
<sequence>MAKSSESLKETRSVEGETRRQIMSVMLKDAPISASAIAARLELTPTGIRRHIDALIEDGLAEVAPPRGSAHKGRGRPAKAFRLTDQGRAQFGHGYDELAYQALQTLKETGGDAAVRAFARKRAEELLAGVEKPATAEESAIEQIAEKLVEALCSHGHEATLSNAGHSVQICQHHCPISGVAAQFPELCEAEHEAIAALLGHHVQPLASIADGHDLCTTNIPITPIVTPEEHHPTERSGS</sequence>
<dbReference type="InterPro" id="IPR050313">
    <property type="entry name" value="Carb_Metab_HTH_regulators"/>
</dbReference>
<dbReference type="PANTHER" id="PTHR30363:SF28">
    <property type="entry name" value="TRANSCRIPTIONAL REGULATORY PROTEIN-RELATED"/>
    <property type="match status" value="1"/>
</dbReference>
<organism evidence="1 2">
    <name type="scientific">Corynebacterium pseudopelargi</name>
    <dbReference type="NCBI Taxonomy" id="2080757"/>
    <lineage>
        <taxon>Bacteria</taxon>
        <taxon>Bacillati</taxon>
        <taxon>Actinomycetota</taxon>
        <taxon>Actinomycetes</taxon>
        <taxon>Mycobacteriales</taxon>
        <taxon>Corynebacteriaceae</taxon>
        <taxon>Corynebacterium</taxon>
    </lineage>
</organism>
<dbReference type="SUPFAM" id="SSF46785">
    <property type="entry name" value="Winged helix' DNA-binding domain"/>
    <property type="match status" value="1"/>
</dbReference>
<dbReference type="Proteomes" id="UP000271426">
    <property type="component" value="Chromosome"/>
</dbReference>
<dbReference type="OrthoDB" id="3375207at2"/>
<protein>
    <submittedName>
        <fullName evidence="1">Helix-turn-helix domain protein</fullName>
    </submittedName>
</protein>
<gene>
    <name evidence="1" type="ORF">CPPEL_05530</name>
</gene>
<evidence type="ECO:0000313" key="2">
    <source>
        <dbReference type="Proteomes" id="UP000271426"/>
    </source>
</evidence>